<dbReference type="PANTHER" id="PTHR42110:SF1">
    <property type="entry name" value="L-ASPARAGINASE, PUTATIVE (AFU_ORTHOLOGUE AFUA_3G11890)-RELATED"/>
    <property type="match status" value="1"/>
</dbReference>
<sequence>MSRTTFTPAEAVELAAVERSGFIESRHIGSAVVLDPQGFPVLSLGAADAPVFPRSSLKPLQAIAAMCLGAEVSGPAAALAMASHRCEARHAEVVESMLASAGLTPADLRCPAAHPADGAFRAELQERAFRSGTKEARSPLHFNCSGKHAAFLMAAVAQDAATASYLDPDHVVQRTVAEVVEAFAGEPPSAVGVDGCGAPVFALTLTGLARAIGRVVRLGSADPGSADVGSADLSSADRGSAGPSSADLGSADVAGADAGSELEWAREARTLMDGVFAHPWAIEGAGRPNTTVIERLGVFAKGGAEGVIVMATATGYSVAVKCLDGSSRALTPVALTLLDRAGAFDDGRNAVWNDDHRATSANDDRRDISANDDRPAASAKDGTRDNPAKADRRATSVTTDAHSAPATAREKARVTPELLAEVIADLTEPVTGGTDSEGRTAVVGRIVLGEDVSARIERKSDGDSPKN</sequence>
<evidence type="ECO:0000313" key="3">
    <source>
        <dbReference type="Proteomes" id="UP000253509"/>
    </source>
</evidence>
<reference evidence="2 3" key="1">
    <citation type="submission" date="2018-06" db="EMBL/GenBank/DDBJ databases">
        <title>Freshwater and sediment microbial communities from various areas in North America, analyzing microbe dynamics in response to fracking.</title>
        <authorList>
            <person name="Lamendella R."/>
        </authorList>
    </citation>
    <scope>NUCLEOTIDE SEQUENCE [LARGE SCALE GENOMIC DNA]</scope>
    <source>
        <strain evidence="2 3">3b_TX</strain>
    </source>
</reference>
<organism evidence="2 3">
    <name type="scientific">Brevibacterium celere</name>
    <dbReference type="NCBI Taxonomy" id="225845"/>
    <lineage>
        <taxon>Bacteria</taxon>
        <taxon>Bacillati</taxon>
        <taxon>Actinomycetota</taxon>
        <taxon>Actinomycetes</taxon>
        <taxon>Micrococcales</taxon>
        <taxon>Brevibacteriaceae</taxon>
        <taxon>Brevibacterium</taxon>
    </lineage>
</organism>
<dbReference type="Pfam" id="PF06089">
    <property type="entry name" value="Asparaginase_II"/>
    <property type="match status" value="2"/>
</dbReference>
<name>A0A366IE24_9MICO</name>
<comment type="caution">
    <text evidence="2">The sequence shown here is derived from an EMBL/GenBank/DDBJ whole genome shotgun (WGS) entry which is preliminary data.</text>
</comment>
<protein>
    <submittedName>
        <fullName evidence="2">Asparaginase</fullName>
    </submittedName>
</protein>
<feature type="region of interest" description="Disordered" evidence="1">
    <location>
        <begin position="222"/>
        <end position="252"/>
    </location>
</feature>
<feature type="compositionally biased region" description="Basic and acidic residues" evidence="1">
    <location>
        <begin position="348"/>
        <end position="394"/>
    </location>
</feature>
<dbReference type="EMBL" id="QNSB01000017">
    <property type="protein sequence ID" value="RBP68582.1"/>
    <property type="molecule type" value="Genomic_DNA"/>
</dbReference>
<dbReference type="Proteomes" id="UP000253509">
    <property type="component" value="Unassembled WGS sequence"/>
</dbReference>
<dbReference type="RefSeq" id="WP_245940842.1">
    <property type="nucleotide sequence ID" value="NZ_QNSB01000017.1"/>
</dbReference>
<dbReference type="InterPro" id="IPR010349">
    <property type="entry name" value="Asparaginase_II"/>
</dbReference>
<evidence type="ECO:0000256" key="1">
    <source>
        <dbReference type="SAM" id="MobiDB-lite"/>
    </source>
</evidence>
<accession>A0A366IE24</accession>
<feature type="region of interest" description="Disordered" evidence="1">
    <location>
        <begin position="348"/>
        <end position="413"/>
    </location>
</feature>
<proteinExistence type="predicted"/>
<evidence type="ECO:0000313" key="2">
    <source>
        <dbReference type="EMBL" id="RBP68582.1"/>
    </source>
</evidence>
<dbReference type="AlphaFoldDB" id="A0A366IE24"/>
<keyword evidence="3" id="KW-1185">Reference proteome</keyword>
<dbReference type="PANTHER" id="PTHR42110">
    <property type="entry name" value="L-ASPARAGINASE, PUTATIVE (AFU_ORTHOLOGUE AFUA_3G11890)-RELATED"/>
    <property type="match status" value="1"/>
</dbReference>
<gene>
    <name evidence="2" type="ORF">DFO65_1176</name>
</gene>